<dbReference type="Proteomes" id="UP001500151">
    <property type="component" value="Unassembled WGS sequence"/>
</dbReference>
<evidence type="ECO:0000313" key="12">
    <source>
        <dbReference type="EMBL" id="GAA2622456.1"/>
    </source>
</evidence>
<protein>
    <recommendedName>
        <fullName evidence="3">cysteine desulfurase</fullName>
        <ecNumber evidence="3">2.8.1.7</ecNumber>
    </recommendedName>
</protein>
<evidence type="ECO:0000256" key="1">
    <source>
        <dbReference type="ARBA" id="ARBA00001933"/>
    </source>
</evidence>
<evidence type="ECO:0000313" key="13">
    <source>
        <dbReference type="Proteomes" id="UP001500151"/>
    </source>
</evidence>
<dbReference type="RefSeq" id="WP_344387401.1">
    <property type="nucleotide sequence ID" value="NZ_BAAASJ010000007.1"/>
</dbReference>
<dbReference type="Pfam" id="PF00266">
    <property type="entry name" value="Aminotran_5"/>
    <property type="match status" value="1"/>
</dbReference>
<evidence type="ECO:0000256" key="5">
    <source>
        <dbReference type="ARBA" id="ARBA00022723"/>
    </source>
</evidence>
<comment type="catalytic activity">
    <reaction evidence="9">
        <text>(sulfur carrier)-H + L-cysteine = (sulfur carrier)-SH + L-alanine</text>
        <dbReference type="Rhea" id="RHEA:43892"/>
        <dbReference type="Rhea" id="RHEA-COMP:14737"/>
        <dbReference type="Rhea" id="RHEA-COMP:14739"/>
        <dbReference type="ChEBI" id="CHEBI:29917"/>
        <dbReference type="ChEBI" id="CHEBI:35235"/>
        <dbReference type="ChEBI" id="CHEBI:57972"/>
        <dbReference type="ChEBI" id="CHEBI:64428"/>
        <dbReference type="EC" id="2.8.1.7"/>
    </reaction>
</comment>
<accession>A0ABP6CNP7</accession>
<organism evidence="12 13">
    <name type="scientific">Streptomyces vastus</name>
    <dbReference type="NCBI Taxonomy" id="285451"/>
    <lineage>
        <taxon>Bacteria</taxon>
        <taxon>Bacillati</taxon>
        <taxon>Actinomycetota</taxon>
        <taxon>Actinomycetes</taxon>
        <taxon>Kitasatosporales</taxon>
        <taxon>Streptomycetaceae</taxon>
        <taxon>Streptomyces</taxon>
    </lineage>
</organism>
<sequence>MRSEAPRGHPHPAPDPIYLDYNATTPVDPRVIRASLPYLGEYFGNPSSSHAYGSAPRDAIAAARSSAAAVLQCTPREIVFTGGGSDGDTLAIRGAALARRHRGRHIITQQTEHPAVLAVYESLRRLHGFRITELPVDRHGLVAPAALAAELAEDTVLVSIMHANNETGTIQPIAELTAVAHEHGALMHTDASQSLGKIPCSVRGLGVDLATVTGHKIHAPKGVGALFVREGLVLEPAVYGGGQEGGLRGGTENVASIVALGEACRLLTDPELVDNGRLARLRDLLQSRLTRHLGDRVRLNGHPTLRLPNTLNISIEGTSGSELLASTPSVAASTGSACHEGDVTPSVVLSAMGVPKEQALAALRLTLGRWTTTDEVEQAAEALAKSVSRADCT</sequence>
<dbReference type="Gene3D" id="1.10.260.50">
    <property type="match status" value="1"/>
</dbReference>
<keyword evidence="8" id="KW-0411">Iron-sulfur</keyword>
<keyword evidence="4" id="KW-0808">Transferase</keyword>
<comment type="cofactor">
    <cofactor evidence="1 10">
        <name>pyridoxal 5'-phosphate</name>
        <dbReference type="ChEBI" id="CHEBI:597326"/>
    </cofactor>
</comment>
<dbReference type="InterPro" id="IPR015421">
    <property type="entry name" value="PyrdxlP-dep_Trfase_major"/>
</dbReference>
<name>A0ABP6CNP7_9ACTN</name>
<evidence type="ECO:0000256" key="6">
    <source>
        <dbReference type="ARBA" id="ARBA00022898"/>
    </source>
</evidence>
<dbReference type="Gene3D" id="3.40.640.10">
    <property type="entry name" value="Type I PLP-dependent aspartate aminotransferase-like (Major domain)"/>
    <property type="match status" value="1"/>
</dbReference>
<dbReference type="PANTHER" id="PTHR11601:SF34">
    <property type="entry name" value="CYSTEINE DESULFURASE"/>
    <property type="match status" value="1"/>
</dbReference>
<evidence type="ECO:0000256" key="2">
    <source>
        <dbReference type="ARBA" id="ARBA00006490"/>
    </source>
</evidence>
<evidence type="ECO:0000256" key="4">
    <source>
        <dbReference type="ARBA" id="ARBA00022679"/>
    </source>
</evidence>
<evidence type="ECO:0000256" key="3">
    <source>
        <dbReference type="ARBA" id="ARBA00012239"/>
    </source>
</evidence>
<keyword evidence="13" id="KW-1185">Reference proteome</keyword>
<dbReference type="InterPro" id="IPR000192">
    <property type="entry name" value="Aminotrans_V_dom"/>
</dbReference>
<evidence type="ECO:0000256" key="8">
    <source>
        <dbReference type="ARBA" id="ARBA00023014"/>
    </source>
</evidence>
<proteinExistence type="inferred from homology"/>
<comment type="caution">
    <text evidence="12">The sequence shown here is derived from an EMBL/GenBank/DDBJ whole genome shotgun (WGS) entry which is preliminary data.</text>
</comment>
<evidence type="ECO:0000256" key="10">
    <source>
        <dbReference type="RuleBase" id="RU004504"/>
    </source>
</evidence>
<dbReference type="EC" id="2.8.1.7" evidence="3"/>
<dbReference type="Gene3D" id="3.90.1150.10">
    <property type="entry name" value="Aspartate Aminotransferase, domain 1"/>
    <property type="match status" value="1"/>
</dbReference>
<evidence type="ECO:0000256" key="9">
    <source>
        <dbReference type="ARBA" id="ARBA00050776"/>
    </source>
</evidence>
<keyword evidence="7" id="KW-0408">Iron</keyword>
<dbReference type="InterPro" id="IPR015424">
    <property type="entry name" value="PyrdxlP-dep_Trfase"/>
</dbReference>
<dbReference type="EMBL" id="BAAASJ010000007">
    <property type="protein sequence ID" value="GAA2622456.1"/>
    <property type="molecule type" value="Genomic_DNA"/>
</dbReference>
<dbReference type="InterPro" id="IPR020578">
    <property type="entry name" value="Aminotrans_V_PyrdxlP_BS"/>
</dbReference>
<dbReference type="PIRSF" id="PIRSF005572">
    <property type="entry name" value="NifS"/>
    <property type="match status" value="1"/>
</dbReference>
<keyword evidence="5" id="KW-0479">Metal-binding</keyword>
<gene>
    <name evidence="12" type="ORF">GCM10010307_07010</name>
</gene>
<dbReference type="InterPro" id="IPR015422">
    <property type="entry name" value="PyrdxlP-dep_Trfase_small"/>
</dbReference>
<feature type="domain" description="Aminotransferase class V" evidence="11">
    <location>
        <begin position="17"/>
        <end position="378"/>
    </location>
</feature>
<reference evidence="13" key="1">
    <citation type="journal article" date="2019" name="Int. J. Syst. Evol. Microbiol.">
        <title>The Global Catalogue of Microorganisms (GCM) 10K type strain sequencing project: providing services to taxonomists for standard genome sequencing and annotation.</title>
        <authorList>
            <consortium name="The Broad Institute Genomics Platform"/>
            <consortium name="The Broad Institute Genome Sequencing Center for Infectious Disease"/>
            <person name="Wu L."/>
            <person name="Ma J."/>
        </authorList>
    </citation>
    <scope>NUCLEOTIDE SEQUENCE [LARGE SCALE GENOMIC DNA]</scope>
    <source>
        <strain evidence="13">JCM 4524</strain>
    </source>
</reference>
<dbReference type="InterPro" id="IPR016454">
    <property type="entry name" value="Cysteine_dSase"/>
</dbReference>
<evidence type="ECO:0000259" key="11">
    <source>
        <dbReference type="Pfam" id="PF00266"/>
    </source>
</evidence>
<evidence type="ECO:0000256" key="7">
    <source>
        <dbReference type="ARBA" id="ARBA00023004"/>
    </source>
</evidence>
<keyword evidence="6" id="KW-0663">Pyridoxal phosphate</keyword>
<dbReference type="SUPFAM" id="SSF53383">
    <property type="entry name" value="PLP-dependent transferases"/>
    <property type="match status" value="1"/>
</dbReference>
<comment type="similarity">
    <text evidence="2">Belongs to the class-V pyridoxal-phosphate-dependent aminotransferase family. NifS/IscS subfamily.</text>
</comment>
<dbReference type="PANTHER" id="PTHR11601">
    <property type="entry name" value="CYSTEINE DESULFURYLASE FAMILY MEMBER"/>
    <property type="match status" value="1"/>
</dbReference>
<dbReference type="PROSITE" id="PS00595">
    <property type="entry name" value="AA_TRANSFER_CLASS_5"/>
    <property type="match status" value="1"/>
</dbReference>